<dbReference type="PRINTS" id="PR00371">
    <property type="entry name" value="FPNCR"/>
</dbReference>
<dbReference type="Pfam" id="PF00175">
    <property type="entry name" value="NAD_binding_1"/>
    <property type="match status" value="1"/>
</dbReference>
<dbReference type="PROSITE" id="PS51384">
    <property type="entry name" value="FAD_FR"/>
    <property type="match status" value="1"/>
</dbReference>
<dbReference type="Proteomes" id="UP000092819">
    <property type="component" value="Unassembled WGS sequence"/>
</dbReference>
<dbReference type="GO" id="GO:0051537">
    <property type="term" value="F:2 iron, 2 sulfur cluster binding"/>
    <property type="evidence" value="ECO:0007669"/>
    <property type="project" value="InterPro"/>
</dbReference>
<dbReference type="PROSITE" id="PS00197">
    <property type="entry name" value="2FE2S_FER_1"/>
    <property type="match status" value="1"/>
</dbReference>
<comment type="cofactor">
    <cofactor evidence="2">
        <name>[2Fe-2S] cluster</name>
        <dbReference type="ChEBI" id="CHEBI:190135"/>
    </cofactor>
</comment>
<dbReference type="InterPro" id="IPR006058">
    <property type="entry name" value="2Fe2S_fd_BS"/>
</dbReference>
<keyword evidence="6" id="KW-1185">Reference proteome</keyword>
<dbReference type="InterPro" id="IPR001709">
    <property type="entry name" value="Flavoprot_Pyr_Nucl_cyt_Rdtase"/>
</dbReference>
<evidence type="ECO:0000256" key="2">
    <source>
        <dbReference type="ARBA" id="ARBA00034078"/>
    </source>
</evidence>
<dbReference type="EC" id="1.17.1.-" evidence="5"/>
<evidence type="ECO:0000259" key="4">
    <source>
        <dbReference type="PROSITE" id="PS51384"/>
    </source>
</evidence>
<dbReference type="EMBL" id="FLQZ01000006">
    <property type="protein sequence ID" value="SBT11689.1"/>
    <property type="molecule type" value="Genomic_DNA"/>
</dbReference>
<organism evidence="5 6">
    <name type="scientific">Vibrio celticus</name>
    <dbReference type="NCBI Taxonomy" id="446372"/>
    <lineage>
        <taxon>Bacteria</taxon>
        <taxon>Pseudomonadati</taxon>
        <taxon>Pseudomonadota</taxon>
        <taxon>Gammaproteobacteria</taxon>
        <taxon>Vibrionales</taxon>
        <taxon>Vibrionaceae</taxon>
        <taxon>Vibrio</taxon>
    </lineage>
</organism>
<dbReference type="Gene3D" id="2.40.30.10">
    <property type="entry name" value="Translation factors"/>
    <property type="match status" value="1"/>
</dbReference>
<dbReference type="AlphaFoldDB" id="A0A1C3J970"/>
<dbReference type="InterPro" id="IPR017927">
    <property type="entry name" value="FAD-bd_FR_type"/>
</dbReference>
<dbReference type="InterPro" id="IPR036010">
    <property type="entry name" value="2Fe-2S_ferredoxin-like_sf"/>
</dbReference>
<dbReference type="SUPFAM" id="SSF52343">
    <property type="entry name" value="Ferredoxin reductase-like, C-terminal NADP-linked domain"/>
    <property type="match status" value="1"/>
</dbReference>
<proteinExistence type="predicted"/>
<evidence type="ECO:0000259" key="3">
    <source>
        <dbReference type="PROSITE" id="PS51085"/>
    </source>
</evidence>
<dbReference type="PRINTS" id="PR00410">
    <property type="entry name" value="PHEHYDRXLASE"/>
</dbReference>
<dbReference type="InterPro" id="IPR039261">
    <property type="entry name" value="FNR_nucleotide-bd"/>
</dbReference>
<dbReference type="GO" id="GO:0016491">
    <property type="term" value="F:oxidoreductase activity"/>
    <property type="evidence" value="ECO:0007669"/>
    <property type="project" value="UniProtKB-KW"/>
</dbReference>
<protein>
    <submittedName>
        <fullName evidence="5">CDP-6-deoxy-L-threo-D-glycero-4-hexulose-3-dehydrase reductase</fullName>
        <ecNumber evidence="5">1.17.1.-</ecNumber>
    </submittedName>
</protein>
<dbReference type="Gene3D" id="3.40.50.80">
    <property type="entry name" value="Nucleotide-binding domain of ferredoxin-NADP reductase (FNR) module"/>
    <property type="match status" value="1"/>
</dbReference>
<dbReference type="CDD" id="cd00207">
    <property type="entry name" value="fer2"/>
    <property type="match status" value="1"/>
</dbReference>
<feature type="domain" description="FAD-binding FR-type" evidence="4">
    <location>
        <begin position="91"/>
        <end position="190"/>
    </location>
</feature>
<evidence type="ECO:0000313" key="5">
    <source>
        <dbReference type="EMBL" id="SBT11689.1"/>
    </source>
</evidence>
<keyword evidence="5" id="KW-0560">Oxidoreductase</keyword>
<dbReference type="InterPro" id="IPR050415">
    <property type="entry name" value="MRET"/>
</dbReference>
<dbReference type="InterPro" id="IPR001433">
    <property type="entry name" value="OxRdtase_FAD/NAD-bd"/>
</dbReference>
<reference evidence="6" key="1">
    <citation type="submission" date="2016-06" db="EMBL/GenBank/DDBJ databases">
        <authorList>
            <person name="Rodrigo-Torres L."/>
            <person name="Arahal D.R."/>
        </authorList>
    </citation>
    <scope>NUCLEOTIDE SEQUENCE [LARGE SCALE GENOMIC DNA]</scope>
    <source>
        <strain evidence="6">CECT 7224</strain>
    </source>
</reference>
<dbReference type="InterPro" id="IPR017938">
    <property type="entry name" value="Riboflavin_synthase-like_b-brl"/>
</dbReference>
<dbReference type="PROSITE" id="PS51085">
    <property type="entry name" value="2FE2S_FER_2"/>
    <property type="match status" value="1"/>
</dbReference>
<dbReference type="CDD" id="cd06189">
    <property type="entry name" value="flavin_oxioreductase"/>
    <property type="match status" value="1"/>
</dbReference>
<sequence length="322" mass="36013">MQYNIEIQPAGVSYKSEDNLLEDALSNSLPLEHSCKTGDCGVCSAEVLSGSIKNEDGEIVTSGQILTCQSKAQSDAVLKAHYYPELAHIKQQTVPCKVASVDYPTCDIVIITFRFPPTVSFDYLPGQYVDLSYKGIKRSYSIANAKKATREIELHIRKVPAGKMSDVIFGQVKENQLMRMEGPKGTFFVKDNVKPLILIATGTGIAPLKAIVEELIEKQDSRDVRIYWGMQYQSELYCEALIKLVEQHQNIKFIAALSREESEGDFYKGYVQDAVMRDFKSLIEHEVYACGSVAMINEAKNLFINHHLPSESFFSDAFTPAK</sequence>
<dbReference type="PANTHER" id="PTHR47354:SF5">
    <property type="entry name" value="PROTEIN RFBI"/>
    <property type="match status" value="1"/>
</dbReference>
<evidence type="ECO:0000256" key="1">
    <source>
        <dbReference type="ARBA" id="ARBA00022692"/>
    </source>
</evidence>
<dbReference type="PANTHER" id="PTHR47354">
    <property type="entry name" value="NADH OXIDOREDUCTASE HCR"/>
    <property type="match status" value="1"/>
</dbReference>
<dbReference type="InterPro" id="IPR012675">
    <property type="entry name" value="Beta-grasp_dom_sf"/>
</dbReference>
<dbReference type="SUPFAM" id="SSF54292">
    <property type="entry name" value="2Fe-2S ferredoxin-like"/>
    <property type="match status" value="1"/>
</dbReference>
<feature type="domain" description="2Fe-2S ferredoxin-type" evidence="3">
    <location>
        <begin position="3"/>
        <end position="84"/>
    </location>
</feature>
<dbReference type="Pfam" id="PF00970">
    <property type="entry name" value="FAD_binding_6"/>
    <property type="match status" value="1"/>
</dbReference>
<dbReference type="SUPFAM" id="SSF63380">
    <property type="entry name" value="Riboflavin synthase domain-like"/>
    <property type="match status" value="1"/>
</dbReference>
<dbReference type="RefSeq" id="WP_065675403.1">
    <property type="nucleotide sequence ID" value="NZ_AP025463.1"/>
</dbReference>
<evidence type="ECO:0000313" key="6">
    <source>
        <dbReference type="Proteomes" id="UP000092819"/>
    </source>
</evidence>
<dbReference type="Gene3D" id="3.10.20.30">
    <property type="match status" value="1"/>
</dbReference>
<keyword evidence="1" id="KW-0812">Transmembrane</keyword>
<accession>A0A1C3J970</accession>
<dbReference type="Pfam" id="PF00111">
    <property type="entry name" value="Fer2"/>
    <property type="match status" value="1"/>
</dbReference>
<gene>
    <name evidence="5" type="primary">ascD_1</name>
    <name evidence="5" type="ORF">VCE7224_00405</name>
</gene>
<dbReference type="InterPro" id="IPR001041">
    <property type="entry name" value="2Fe-2S_ferredoxin-type"/>
</dbReference>
<dbReference type="InterPro" id="IPR008333">
    <property type="entry name" value="Cbr1-like_FAD-bd_dom"/>
</dbReference>
<keyword evidence="1" id="KW-0472">Membrane</keyword>
<name>A0A1C3J970_9VIBR</name>